<comment type="subcellular location">
    <subcellularLocation>
        <location evidence="1 8">Nucleus</location>
    </subcellularLocation>
</comment>
<dbReference type="SMART" id="SM00361">
    <property type="entry name" value="RRM_1"/>
    <property type="match status" value="1"/>
</dbReference>
<dbReference type="Pfam" id="PF00076">
    <property type="entry name" value="RRM_1"/>
    <property type="match status" value="3"/>
</dbReference>
<feature type="region of interest" description="Disordered" evidence="9">
    <location>
        <begin position="1"/>
        <end position="155"/>
    </location>
</feature>
<dbReference type="CDD" id="cd12230">
    <property type="entry name" value="RRM1_U2AF65"/>
    <property type="match status" value="1"/>
</dbReference>
<feature type="compositionally biased region" description="Basic and acidic residues" evidence="9">
    <location>
        <begin position="106"/>
        <end position="117"/>
    </location>
</feature>
<feature type="compositionally biased region" description="Basic and acidic residues" evidence="9">
    <location>
        <begin position="124"/>
        <end position="140"/>
    </location>
</feature>
<name>A0A1X2HN45_SYNRA</name>
<dbReference type="Proteomes" id="UP000242180">
    <property type="component" value="Unassembled WGS sequence"/>
</dbReference>
<dbReference type="STRING" id="13706.A0A1X2HN45"/>
<dbReference type="CDD" id="cd12231">
    <property type="entry name" value="RRM2_U2AF65"/>
    <property type="match status" value="1"/>
</dbReference>
<dbReference type="SUPFAM" id="SSF54928">
    <property type="entry name" value="RNA-binding domain, RBD"/>
    <property type="match status" value="2"/>
</dbReference>
<dbReference type="GO" id="GO:0008380">
    <property type="term" value="P:RNA splicing"/>
    <property type="evidence" value="ECO:0007669"/>
    <property type="project" value="UniProtKB-KW"/>
</dbReference>
<dbReference type="PANTHER" id="PTHR23139">
    <property type="entry name" value="RNA-BINDING PROTEIN"/>
    <property type="match status" value="1"/>
</dbReference>
<keyword evidence="12" id="KW-1185">Reference proteome</keyword>
<organism evidence="11 12">
    <name type="scientific">Syncephalastrum racemosum</name>
    <name type="common">Filamentous fungus</name>
    <dbReference type="NCBI Taxonomy" id="13706"/>
    <lineage>
        <taxon>Eukaryota</taxon>
        <taxon>Fungi</taxon>
        <taxon>Fungi incertae sedis</taxon>
        <taxon>Mucoromycota</taxon>
        <taxon>Mucoromycotina</taxon>
        <taxon>Mucoromycetes</taxon>
        <taxon>Mucorales</taxon>
        <taxon>Syncephalastraceae</taxon>
        <taxon>Syncephalastrum</taxon>
    </lineage>
</organism>
<feature type="compositionally biased region" description="Basic and acidic residues" evidence="9">
    <location>
        <begin position="41"/>
        <end position="56"/>
    </location>
</feature>
<dbReference type="NCBIfam" id="TIGR01642">
    <property type="entry name" value="U2AF_lg"/>
    <property type="match status" value="1"/>
</dbReference>
<feature type="domain" description="RRM" evidence="10">
    <location>
        <begin position="341"/>
        <end position="419"/>
    </location>
</feature>
<dbReference type="GO" id="GO:0006397">
    <property type="term" value="P:mRNA processing"/>
    <property type="evidence" value="ECO:0007669"/>
    <property type="project" value="UniProtKB-KW"/>
</dbReference>
<evidence type="ECO:0000313" key="12">
    <source>
        <dbReference type="Proteomes" id="UP000242180"/>
    </source>
</evidence>
<keyword evidence="2 8" id="KW-0507">mRNA processing</keyword>
<dbReference type="InterPro" id="IPR035979">
    <property type="entry name" value="RBD_domain_sf"/>
</dbReference>
<accession>A0A1X2HN45</accession>
<evidence type="ECO:0000256" key="2">
    <source>
        <dbReference type="ARBA" id="ARBA00022664"/>
    </source>
</evidence>
<comment type="caution">
    <text evidence="11">The sequence shown here is derived from an EMBL/GenBank/DDBJ whole genome shotgun (WGS) entry which is preliminary data.</text>
</comment>
<dbReference type="Gene3D" id="3.30.70.330">
    <property type="match status" value="3"/>
</dbReference>
<dbReference type="InterPro" id="IPR003954">
    <property type="entry name" value="RRM_euk-type"/>
</dbReference>
<dbReference type="CDD" id="cd12232">
    <property type="entry name" value="RRM3_U2AF65"/>
    <property type="match status" value="1"/>
</dbReference>
<dbReference type="FunCoup" id="A0A1X2HN45">
    <property type="interactions" value="641"/>
</dbReference>
<keyword evidence="6 8" id="KW-0539">Nucleus</keyword>
<evidence type="ECO:0000256" key="7">
    <source>
        <dbReference type="PROSITE-ProRule" id="PRU00176"/>
    </source>
</evidence>
<feature type="domain" description="RRM" evidence="10">
    <location>
        <begin position="240"/>
        <end position="320"/>
    </location>
</feature>
<proteinExistence type="inferred from homology"/>
<dbReference type="EMBL" id="MCGN01000002">
    <property type="protein sequence ID" value="ORZ00815.1"/>
    <property type="molecule type" value="Genomic_DNA"/>
</dbReference>
<keyword evidence="4 7" id="KW-0694">RNA-binding</keyword>
<dbReference type="GO" id="GO:0005634">
    <property type="term" value="C:nucleus"/>
    <property type="evidence" value="ECO:0007669"/>
    <property type="project" value="UniProtKB-SubCell"/>
</dbReference>
<evidence type="ECO:0000256" key="4">
    <source>
        <dbReference type="ARBA" id="ARBA00022884"/>
    </source>
</evidence>
<dbReference type="FunFam" id="3.30.70.330:FF:000676">
    <property type="entry name" value="U2 snRNP auxiliary factor large subunit"/>
    <property type="match status" value="1"/>
</dbReference>
<feature type="compositionally biased region" description="Basic and acidic residues" evidence="9">
    <location>
        <begin position="63"/>
        <end position="97"/>
    </location>
</feature>
<evidence type="ECO:0000256" key="1">
    <source>
        <dbReference type="ARBA" id="ARBA00004123"/>
    </source>
</evidence>
<sequence>MSWNDNYQPEAPSSADLANSFLNSVGQELGQTGGNHSEMGYSREGHRDGGYAREDAYYNTEDPYYRDDGYHRSSGDGYHRSSRRSRDDRYRDRDRDSRRSRHRSSDRRSDRRSERSSERRHRRDDRDRDYRRSSRRASPDRRRHRSRSADRYKDVVPLHKRPRKLHNWDMAPQGMESMTAEQVKMTGLFPLPGQVVGTRTPQSFAPPSEHAFMADGSRVRVTQGAAGPVALNATLARQARRLYVGQIPLDLDETSASNFFNTTMRQAGLANEDSVVSVQINHEKNYAFVEFQTADQATAAMQFDGIDYQGHQLRIRRPKDYQPPGYNEYEMSANAVPDTPNKIFVGGLPSYLTEDQVVELLKSFGELRAFNLVKDPTTGQSKGFAFCEYADPSVTDLACQGLNNMELGDRKLVVQRASVGARHMDAPQGGMPVNVMPIGPVKEEDATRVLQLMNMVTPEELEDDEEYQDIWEDIAEECAKFGQVIDMKIPRPKAGQSVPGLGKIFVRFETPEQALEGLRALSGRKFADRTVVTSFLDEEAYNNEAF</sequence>
<evidence type="ECO:0000256" key="8">
    <source>
        <dbReference type="RuleBase" id="RU364135"/>
    </source>
</evidence>
<evidence type="ECO:0000256" key="6">
    <source>
        <dbReference type="ARBA" id="ARBA00023242"/>
    </source>
</evidence>
<evidence type="ECO:0000256" key="5">
    <source>
        <dbReference type="ARBA" id="ARBA00023187"/>
    </source>
</evidence>
<dbReference type="GO" id="GO:0003723">
    <property type="term" value="F:RNA binding"/>
    <property type="evidence" value="ECO:0007669"/>
    <property type="project" value="UniProtKB-UniRule"/>
</dbReference>
<comment type="function">
    <text evidence="8">Necessary for the splicing of pre-mRNA.</text>
</comment>
<dbReference type="InterPro" id="IPR012677">
    <property type="entry name" value="Nucleotide-bd_a/b_plait_sf"/>
</dbReference>
<dbReference type="InterPro" id="IPR006529">
    <property type="entry name" value="U2AF_lg"/>
</dbReference>
<dbReference type="OrthoDB" id="10266058at2759"/>
<evidence type="ECO:0000256" key="3">
    <source>
        <dbReference type="ARBA" id="ARBA00022737"/>
    </source>
</evidence>
<evidence type="ECO:0000313" key="11">
    <source>
        <dbReference type="EMBL" id="ORZ00815.1"/>
    </source>
</evidence>
<feature type="compositionally biased region" description="Polar residues" evidence="9">
    <location>
        <begin position="16"/>
        <end position="30"/>
    </location>
</feature>
<reference evidence="11 12" key="1">
    <citation type="submission" date="2016-07" db="EMBL/GenBank/DDBJ databases">
        <title>Pervasive Adenine N6-methylation of Active Genes in Fungi.</title>
        <authorList>
            <consortium name="DOE Joint Genome Institute"/>
            <person name="Mondo S.J."/>
            <person name="Dannebaum R.O."/>
            <person name="Kuo R.C."/>
            <person name="Labutti K."/>
            <person name="Haridas S."/>
            <person name="Kuo A."/>
            <person name="Salamov A."/>
            <person name="Ahrendt S.R."/>
            <person name="Lipzen A."/>
            <person name="Sullivan W."/>
            <person name="Andreopoulos W.B."/>
            <person name="Clum A."/>
            <person name="Lindquist E."/>
            <person name="Daum C."/>
            <person name="Ramamoorthy G.K."/>
            <person name="Gryganskyi A."/>
            <person name="Culley D."/>
            <person name="Magnuson J.K."/>
            <person name="James T.Y."/>
            <person name="O'Malley M.A."/>
            <person name="Stajich J.E."/>
            <person name="Spatafora J.W."/>
            <person name="Visel A."/>
            <person name="Grigoriev I.V."/>
        </authorList>
    </citation>
    <scope>NUCLEOTIDE SEQUENCE [LARGE SCALE GENOMIC DNA]</scope>
    <source>
        <strain evidence="11 12">NRRL 2496</strain>
    </source>
</reference>
<evidence type="ECO:0000256" key="9">
    <source>
        <dbReference type="SAM" id="MobiDB-lite"/>
    </source>
</evidence>
<protein>
    <recommendedName>
        <fullName evidence="8">Splicing factor U2AF subunit</fullName>
    </recommendedName>
    <alternativeName>
        <fullName evidence="8">U2 snRNP auxiliary factor large subunit</fullName>
    </alternativeName>
</protein>
<evidence type="ECO:0000259" key="10">
    <source>
        <dbReference type="PROSITE" id="PS50102"/>
    </source>
</evidence>
<dbReference type="AlphaFoldDB" id="A0A1X2HN45"/>
<keyword evidence="3" id="KW-0677">Repeat</keyword>
<dbReference type="OMA" id="MTQWDIK"/>
<dbReference type="SMART" id="SM00360">
    <property type="entry name" value="RRM"/>
    <property type="match status" value="3"/>
</dbReference>
<dbReference type="InterPro" id="IPR000504">
    <property type="entry name" value="RRM_dom"/>
</dbReference>
<dbReference type="FunFam" id="3.30.70.330:FF:000097">
    <property type="entry name" value="U2 snRNP auxiliary factor large subunit"/>
    <property type="match status" value="1"/>
</dbReference>
<gene>
    <name evidence="11" type="ORF">BCR43DRAFT_452966</name>
</gene>
<dbReference type="PROSITE" id="PS50102">
    <property type="entry name" value="RRM"/>
    <property type="match status" value="3"/>
</dbReference>
<comment type="similarity">
    <text evidence="8">Belongs to the splicing factor SR family.</text>
</comment>
<feature type="domain" description="RRM" evidence="10">
    <location>
        <begin position="448"/>
        <end position="538"/>
    </location>
</feature>
<dbReference type="InParanoid" id="A0A1X2HN45"/>
<keyword evidence="5 8" id="KW-0508">mRNA splicing</keyword>